<feature type="compositionally biased region" description="Polar residues" evidence="1">
    <location>
        <begin position="199"/>
        <end position="222"/>
    </location>
</feature>
<keyword evidence="2" id="KW-1133">Transmembrane helix</keyword>
<dbReference type="Proteomes" id="UP000242415">
    <property type="component" value="Unassembled WGS sequence"/>
</dbReference>
<name>A0A1H3NII5_9ACTN</name>
<dbReference type="EMBL" id="FNPH01000004">
    <property type="protein sequence ID" value="SDY88692.1"/>
    <property type="molecule type" value="Genomic_DNA"/>
</dbReference>
<reference evidence="4" key="1">
    <citation type="submission" date="2016-10" db="EMBL/GenBank/DDBJ databases">
        <authorList>
            <person name="Varghese N."/>
            <person name="Submissions S."/>
        </authorList>
    </citation>
    <scope>NUCLEOTIDE SEQUENCE [LARGE SCALE GENOMIC DNA]</scope>
    <source>
        <strain evidence="4">DSM 45245</strain>
    </source>
</reference>
<keyword evidence="2" id="KW-0812">Transmembrane</keyword>
<proteinExistence type="predicted"/>
<gene>
    <name evidence="3" type="ORF">SAMN05444365_10411</name>
</gene>
<keyword evidence="4" id="KW-1185">Reference proteome</keyword>
<organism evidence="3 4">
    <name type="scientific">Micromonospora pattaloongensis</name>
    <dbReference type="NCBI Taxonomy" id="405436"/>
    <lineage>
        <taxon>Bacteria</taxon>
        <taxon>Bacillati</taxon>
        <taxon>Actinomycetota</taxon>
        <taxon>Actinomycetes</taxon>
        <taxon>Micromonosporales</taxon>
        <taxon>Micromonosporaceae</taxon>
        <taxon>Micromonospora</taxon>
    </lineage>
</organism>
<evidence type="ECO:0000313" key="3">
    <source>
        <dbReference type="EMBL" id="SDY88692.1"/>
    </source>
</evidence>
<dbReference type="OrthoDB" id="3403858at2"/>
<dbReference type="AlphaFoldDB" id="A0A1H3NII5"/>
<feature type="transmembrane region" description="Helical" evidence="2">
    <location>
        <begin position="46"/>
        <end position="64"/>
    </location>
</feature>
<accession>A0A1H3NII5</accession>
<feature type="region of interest" description="Disordered" evidence="1">
    <location>
        <begin position="159"/>
        <end position="222"/>
    </location>
</feature>
<feature type="transmembrane region" description="Helical" evidence="2">
    <location>
        <begin position="71"/>
        <end position="91"/>
    </location>
</feature>
<protein>
    <recommendedName>
        <fullName evidence="5">Tryptophan-associated transmembrane protein (Trp_oprn_chp)</fullName>
    </recommendedName>
</protein>
<keyword evidence="2" id="KW-0472">Membrane</keyword>
<evidence type="ECO:0008006" key="5">
    <source>
        <dbReference type="Google" id="ProtNLM"/>
    </source>
</evidence>
<evidence type="ECO:0000256" key="1">
    <source>
        <dbReference type="SAM" id="MobiDB-lite"/>
    </source>
</evidence>
<feature type="transmembrane region" description="Helical" evidence="2">
    <location>
        <begin position="111"/>
        <end position="132"/>
    </location>
</feature>
<feature type="compositionally biased region" description="Basic and acidic residues" evidence="1">
    <location>
        <begin position="175"/>
        <end position="186"/>
    </location>
</feature>
<dbReference type="RefSeq" id="WP_139307270.1">
    <property type="nucleotide sequence ID" value="NZ_FNPH01000004.1"/>
</dbReference>
<evidence type="ECO:0000313" key="4">
    <source>
        <dbReference type="Proteomes" id="UP000242415"/>
    </source>
</evidence>
<dbReference type="STRING" id="405436.SAMN05444365_10411"/>
<evidence type="ECO:0000256" key="2">
    <source>
        <dbReference type="SAM" id="Phobius"/>
    </source>
</evidence>
<sequence length="222" mass="23371">MRHLGTLIAAVVTAPLVWILLAAGQDRSLRAFAAAQDGAELTGGDFLRPVLVLAAAGILLGLIGTLRYSPLGATVAGAAYAASYLGLLVSPSRALDVVDHTLSVAGHRIELAAPVRSGTTLLLGALLLVSVASVQRWRRWPRPTADEFPVVVPDEIIPPMKGQDRPLGADGLGLGKRDGAGERDDLPAEPEPAMAGTRHWSTTRSNQAAPDPQGWSQTTREW</sequence>